<evidence type="ECO:0000313" key="3">
    <source>
        <dbReference type="EMBL" id="KXS12955.1"/>
    </source>
</evidence>
<sequence>MGGRMWGGGGQYAADNGIFAFDMATEKWTFEKGLGAVPKPKSYASLVAHYTGIYYFAGGTHWRNHQPPSLHHYDPTSHRWTELDGPESHLPSKHHVGTIEGSGVTAVGPYLFAFGGWVDGSAESDFLYCFDTRSRRWSVPEILNHTVHIVDEEYSNPYIEEGSPEAWAGGRIVMRKDVPTPRSAHGFHYCSIGDHLLLFCGEKTRSPSGRTGHGTYHSDVWALEIVEMDTTVHETPFQPTLEKDFDSLFLSDPVKVMWKPIYITRDCDPIKPCAWFGSAAWEHGGGIALFGGWDGVHTFDEVWTLTKV</sequence>
<keyword evidence="2" id="KW-0408">Iron</keyword>
<keyword evidence="1" id="KW-0677">Repeat</keyword>
<organism evidence="3 4">
    <name type="scientific">Gonapodya prolifera (strain JEL478)</name>
    <name type="common">Monoblepharis prolifera</name>
    <dbReference type="NCBI Taxonomy" id="1344416"/>
    <lineage>
        <taxon>Eukaryota</taxon>
        <taxon>Fungi</taxon>
        <taxon>Fungi incertae sedis</taxon>
        <taxon>Chytridiomycota</taxon>
        <taxon>Chytridiomycota incertae sedis</taxon>
        <taxon>Monoblepharidomycetes</taxon>
        <taxon>Monoblepharidales</taxon>
        <taxon>Gonapodyaceae</taxon>
        <taxon>Gonapodya</taxon>
    </lineage>
</organism>
<dbReference type="Proteomes" id="UP000070544">
    <property type="component" value="Unassembled WGS sequence"/>
</dbReference>
<dbReference type="Gene3D" id="2.120.10.80">
    <property type="entry name" value="Kelch-type beta propeller"/>
    <property type="match status" value="1"/>
</dbReference>
<evidence type="ECO:0008006" key="5">
    <source>
        <dbReference type="Google" id="ProtNLM"/>
    </source>
</evidence>
<evidence type="ECO:0000313" key="4">
    <source>
        <dbReference type="Proteomes" id="UP000070544"/>
    </source>
</evidence>
<dbReference type="InterPro" id="IPR015915">
    <property type="entry name" value="Kelch-typ_b-propeller"/>
</dbReference>
<dbReference type="EMBL" id="KQ965783">
    <property type="protein sequence ID" value="KXS12955.1"/>
    <property type="molecule type" value="Genomic_DNA"/>
</dbReference>
<dbReference type="SUPFAM" id="SSF117281">
    <property type="entry name" value="Kelch motif"/>
    <property type="match status" value="1"/>
</dbReference>
<accession>A0A139A913</accession>
<dbReference type="InterPro" id="IPR006652">
    <property type="entry name" value="Kelch_1"/>
</dbReference>
<keyword evidence="4" id="KW-1185">Reference proteome</keyword>
<evidence type="ECO:0000256" key="1">
    <source>
        <dbReference type="ARBA" id="ARBA00022737"/>
    </source>
</evidence>
<dbReference type="PANTHER" id="PTHR47435">
    <property type="entry name" value="KELCH REPEAT PROTEIN (AFU_ORTHOLOGUE AFUA_5G12780)"/>
    <property type="match status" value="1"/>
</dbReference>
<protein>
    <recommendedName>
        <fullName evidence="5">Galactose oxidase</fullName>
    </recommendedName>
</protein>
<dbReference type="GO" id="GO:0019760">
    <property type="term" value="P:glucosinolate metabolic process"/>
    <property type="evidence" value="ECO:0007669"/>
    <property type="project" value="UniProtKB-ARBA"/>
</dbReference>
<dbReference type="STRING" id="1344416.A0A139A913"/>
<dbReference type="OrthoDB" id="432528at2759"/>
<name>A0A139A913_GONPJ</name>
<dbReference type="PANTHER" id="PTHR47435:SF4">
    <property type="entry name" value="KELCH REPEAT PROTEIN (AFU_ORTHOLOGUE AFUA_5G12780)"/>
    <property type="match status" value="1"/>
</dbReference>
<dbReference type="AlphaFoldDB" id="A0A139A913"/>
<dbReference type="Pfam" id="PF01344">
    <property type="entry name" value="Kelch_1"/>
    <property type="match status" value="1"/>
</dbReference>
<evidence type="ECO:0000256" key="2">
    <source>
        <dbReference type="ARBA" id="ARBA00023004"/>
    </source>
</evidence>
<reference evidence="3 4" key="1">
    <citation type="journal article" date="2015" name="Genome Biol. Evol.">
        <title>Phylogenomic analyses indicate that early fungi evolved digesting cell walls of algal ancestors of land plants.</title>
        <authorList>
            <person name="Chang Y."/>
            <person name="Wang S."/>
            <person name="Sekimoto S."/>
            <person name="Aerts A.L."/>
            <person name="Choi C."/>
            <person name="Clum A."/>
            <person name="LaButti K.M."/>
            <person name="Lindquist E.A."/>
            <person name="Yee Ngan C."/>
            <person name="Ohm R.A."/>
            <person name="Salamov A.A."/>
            <person name="Grigoriev I.V."/>
            <person name="Spatafora J.W."/>
            <person name="Berbee M.L."/>
        </authorList>
    </citation>
    <scope>NUCLEOTIDE SEQUENCE [LARGE SCALE GENOMIC DNA]</scope>
    <source>
        <strain evidence="3 4">JEL478</strain>
    </source>
</reference>
<proteinExistence type="predicted"/>
<gene>
    <name evidence="3" type="ORF">M427DRAFT_59066</name>
</gene>